<reference evidence="3" key="2">
    <citation type="submission" date="2015-06" db="EMBL/GenBank/DDBJ databases">
        <title>Complete genome sequence of Spiroplasma eriocheiris TDA-040725-5 (DSM 21848).</title>
        <authorList>
            <person name="Lo W.-S."/>
            <person name="Kuo C.-H."/>
        </authorList>
    </citation>
    <scope>NUCLEOTIDE SEQUENCE [LARGE SCALE GENOMIC DNA]</scope>
    <source>
        <strain evidence="3">TDA-040725-5</strain>
    </source>
</reference>
<name>A0A0H3XK37_9MOLU</name>
<dbReference type="STRING" id="315358.SERIO_v1c06680"/>
<evidence type="ECO:0000313" key="2">
    <source>
        <dbReference type="EMBL" id="AKM54236.1"/>
    </source>
</evidence>
<dbReference type="AlphaFoldDB" id="A0A0H3XK37"/>
<gene>
    <name evidence="2" type="ORF">SERIO_v1c06680</name>
</gene>
<accession>A0A0H3XK37</accession>
<feature type="transmembrane region" description="Helical" evidence="1">
    <location>
        <begin position="231"/>
        <end position="253"/>
    </location>
</feature>
<dbReference type="EMBL" id="CP011856">
    <property type="protein sequence ID" value="AKM54236.1"/>
    <property type="molecule type" value="Genomic_DNA"/>
</dbReference>
<dbReference type="RefSeq" id="WP_047791463.1">
    <property type="nucleotide sequence ID" value="NZ_CP011856.1"/>
</dbReference>
<keyword evidence="1" id="KW-0812">Transmembrane</keyword>
<dbReference type="PROSITE" id="PS51257">
    <property type="entry name" value="PROKAR_LIPOPROTEIN"/>
    <property type="match status" value="1"/>
</dbReference>
<sequence length="256" mass="29215">MRLFRILLYHFFHKSNVFYLSVLFGYPLLIVIVACSLHADFPITLPTYISVGIILATVIVLPNFLIQYRKIEFIYRLKATTMNIYWIIANICLFFLFIVVLITIWMFLWAMIFPQQRMLVKTINWGIFILGIFLTTTMGIAIGFCAGGIFKSNSVSLIIMFSMFLIPLYLGGVTIPLDIIYNKAPWLFYLTLAIPFKYPVSILQLAWGGDINGMKVISSTGHLINVGFPNIWIGIIVSLAVSGLLIFLGVKFFRLR</sequence>
<organism evidence="2 3">
    <name type="scientific">Spiroplasma eriocheiris</name>
    <dbReference type="NCBI Taxonomy" id="315358"/>
    <lineage>
        <taxon>Bacteria</taxon>
        <taxon>Bacillati</taxon>
        <taxon>Mycoplasmatota</taxon>
        <taxon>Mollicutes</taxon>
        <taxon>Entomoplasmatales</taxon>
        <taxon>Spiroplasmataceae</taxon>
        <taxon>Spiroplasma</taxon>
    </lineage>
</organism>
<proteinExistence type="predicted"/>
<keyword evidence="1" id="KW-1133">Transmembrane helix</keyword>
<dbReference type="KEGG" id="seri:SERIO_v1c06680"/>
<evidence type="ECO:0000256" key="1">
    <source>
        <dbReference type="SAM" id="Phobius"/>
    </source>
</evidence>
<reference evidence="2 3" key="1">
    <citation type="journal article" date="2015" name="Genome Biol. Evol.">
        <title>Found and Lost: The Fates of Horizontally Acquired Genes in Arthropod-Symbiotic Spiroplasma.</title>
        <authorList>
            <person name="Lo W.S."/>
            <person name="Gasparich G.E."/>
            <person name="Kuo C.H."/>
        </authorList>
    </citation>
    <scope>NUCLEOTIDE SEQUENCE [LARGE SCALE GENOMIC DNA]</scope>
    <source>
        <strain evidence="3">TDA-040725-5</strain>
    </source>
</reference>
<feature type="transmembrane region" description="Helical" evidence="1">
    <location>
        <begin position="45"/>
        <end position="66"/>
    </location>
</feature>
<evidence type="ECO:0000313" key="3">
    <source>
        <dbReference type="Proteomes" id="UP000035661"/>
    </source>
</evidence>
<feature type="transmembrane region" description="Helical" evidence="1">
    <location>
        <begin position="16"/>
        <end position="39"/>
    </location>
</feature>
<dbReference type="PATRIC" id="fig|743698.3.peg.670"/>
<keyword evidence="1" id="KW-0472">Membrane</keyword>
<protein>
    <submittedName>
        <fullName evidence="2">Uncharacterized protein</fullName>
    </submittedName>
</protein>
<feature type="transmembrane region" description="Helical" evidence="1">
    <location>
        <begin position="87"/>
        <end position="113"/>
    </location>
</feature>
<dbReference type="Proteomes" id="UP000035661">
    <property type="component" value="Chromosome"/>
</dbReference>
<keyword evidence="3" id="KW-1185">Reference proteome</keyword>
<feature type="transmembrane region" description="Helical" evidence="1">
    <location>
        <begin position="125"/>
        <end position="150"/>
    </location>
</feature>
<feature type="transmembrane region" description="Helical" evidence="1">
    <location>
        <begin position="157"/>
        <end position="181"/>
    </location>
</feature>